<dbReference type="InterPro" id="IPR023186">
    <property type="entry name" value="IUNH"/>
</dbReference>
<evidence type="ECO:0000313" key="6">
    <source>
        <dbReference type="EMBL" id="KAK7201160.1"/>
    </source>
</evidence>
<dbReference type="GO" id="GO:0006152">
    <property type="term" value="P:purine nucleoside catabolic process"/>
    <property type="evidence" value="ECO:0007669"/>
    <property type="project" value="TreeGrafter"/>
</dbReference>
<dbReference type="GO" id="GO:0005829">
    <property type="term" value="C:cytosol"/>
    <property type="evidence" value="ECO:0007669"/>
    <property type="project" value="TreeGrafter"/>
</dbReference>
<evidence type="ECO:0000256" key="2">
    <source>
        <dbReference type="ARBA" id="ARBA00022801"/>
    </source>
</evidence>
<feature type="domain" description="Inosine/uridine-preferring nucleoside hydrolase" evidence="5">
    <location>
        <begin position="136"/>
        <end position="331"/>
    </location>
</feature>
<evidence type="ECO:0000259" key="5">
    <source>
        <dbReference type="Pfam" id="PF01156"/>
    </source>
</evidence>
<keyword evidence="3" id="KW-0326">Glycosidase</keyword>
<proteinExistence type="inferred from homology"/>
<evidence type="ECO:0000313" key="7">
    <source>
        <dbReference type="Proteomes" id="UP001430356"/>
    </source>
</evidence>
<dbReference type="InterPro" id="IPR001910">
    <property type="entry name" value="Inosine/uridine_hydrolase_dom"/>
</dbReference>
<accession>A0AAW0F3N6</accession>
<gene>
    <name evidence="6" type="ORF">NESM_000177200</name>
</gene>
<evidence type="ECO:0000256" key="4">
    <source>
        <dbReference type="SAM" id="Phobius"/>
    </source>
</evidence>
<protein>
    <submittedName>
        <fullName evidence="6">Inosine-uridine preferring nucleoside hydrolase</fullName>
    </submittedName>
</protein>
<dbReference type="GO" id="GO:0008477">
    <property type="term" value="F:purine nucleosidase activity"/>
    <property type="evidence" value="ECO:0007669"/>
    <property type="project" value="TreeGrafter"/>
</dbReference>
<dbReference type="Gene3D" id="3.90.245.10">
    <property type="entry name" value="Ribonucleoside hydrolase-like"/>
    <property type="match status" value="1"/>
</dbReference>
<keyword evidence="2 6" id="KW-0378">Hydrolase</keyword>
<keyword evidence="4" id="KW-1133">Transmembrane helix</keyword>
<dbReference type="InterPro" id="IPR036452">
    <property type="entry name" value="Ribo_hydro-like"/>
</dbReference>
<dbReference type="EMBL" id="JAECZO010000012">
    <property type="protein sequence ID" value="KAK7201160.1"/>
    <property type="molecule type" value="Genomic_DNA"/>
</dbReference>
<sequence length="343" mass="36757">MEQLKGYYQQWCDVPQPRKIKAIKLIAFVCFSLFLLLLVIYAFGRTGKKTVTIVPTILFTDGTPYNMELVRYLAQRRDVVIGMIVLNSNTLAVGKLRSSAGNVEDMLTALKAEGYTRTVPVYVAPASPSADTFAPQLQQMMASQSVTFVIAGAATEAAYFLQTFPTLRARVTNIFIAGGAFNTAGNANYFAITNTKAERNFFLDAAAADYVVAASHGRPVTVFPMDTTMKWTAGAYATIVSNPGSSAASVTAVSQGLGWYYADVDGTQRTTVGIMAAAYASDAQVRASAQFTSIPVRVTTTPASVELGRSFRPASGTAVQVVLSVSADLFFSHLLVVNSLPLV</sequence>
<dbReference type="PANTHER" id="PTHR12304:SF4">
    <property type="entry name" value="URIDINE NUCLEOSIDASE"/>
    <property type="match status" value="1"/>
</dbReference>
<name>A0AAW0F3N6_9TRYP</name>
<keyword evidence="4" id="KW-0472">Membrane</keyword>
<organism evidence="6 7">
    <name type="scientific">Novymonas esmeraldas</name>
    <dbReference type="NCBI Taxonomy" id="1808958"/>
    <lineage>
        <taxon>Eukaryota</taxon>
        <taxon>Discoba</taxon>
        <taxon>Euglenozoa</taxon>
        <taxon>Kinetoplastea</taxon>
        <taxon>Metakinetoplastina</taxon>
        <taxon>Trypanosomatida</taxon>
        <taxon>Trypanosomatidae</taxon>
        <taxon>Novymonas</taxon>
    </lineage>
</organism>
<keyword evidence="4" id="KW-0812">Transmembrane</keyword>
<dbReference type="AlphaFoldDB" id="A0AAW0F3N6"/>
<dbReference type="Pfam" id="PF01156">
    <property type="entry name" value="IU_nuc_hydro"/>
    <property type="match status" value="1"/>
</dbReference>
<dbReference type="PANTHER" id="PTHR12304">
    <property type="entry name" value="INOSINE-URIDINE PREFERRING NUCLEOSIDE HYDROLASE"/>
    <property type="match status" value="1"/>
</dbReference>
<comment type="caution">
    <text evidence="6">The sequence shown here is derived from an EMBL/GenBank/DDBJ whole genome shotgun (WGS) entry which is preliminary data.</text>
</comment>
<comment type="similarity">
    <text evidence="1">Belongs to the IUNH family.</text>
</comment>
<dbReference type="SUPFAM" id="SSF53590">
    <property type="entry name" value="Nucleoside hydrolase"/>
    <property type="match status" value="1"/>
</dbReference>
<evidence type="ECO:0000256" key="3">
    <source>
        <dbReference type="ARBA" id="ARBA00023295"/>
    </source>
</evidence>
<reference evidence="6 7" key="1">
    <citation type="journal article" date="2021" name="MBio">
        <title>A New Model Trypanosomatid, Novymonas esmeraldas: Genomic Perception of Its 'Candidatus Pandoraea novymonadis' Endosymbiont.</title>
        <authorList>
            <person name="Zakharova A."/>
            <person name="Saura A."/>
            <person name="Butenko A."/>
            <person name="Podesvova L."/>
            <person name="Warmusova S."/>
            <person name="Kostygov A.Y."/>
            <person name="Nenarokova A."/>
            <person name="Lukes J."/>
            <person name="Opperdoes F.R."/>
            <person name="Yurchenko V."/>
        </authorList>
    </citation>
    <scope>NUCLEOTIDE SEQUENCE [LARGE SCALE GENOMIC DNA]</scope>
    <source>
        <strain evidence="6 7">E262AT.01</strain>
    </source>
</reference>
<dbReference type="Proteomes" id="UP001430356">
    <property type="component" value="Unassembled WGS sequence"/>
</dbReference>
<evidence type="ECO:0000256" key="1">
    <source>
        <dbReference type="ARBA" id="ARBA00009176"/>
    </source>
</evidence>
<keyword evidence="7" id="KW-1185">Reference proteome</keyword>
<feature type="transmembrane region" description="Helical" evidence="4">
    <location>
        <begin position="25"/>
        <end position="44"/>
    </location>
</feature>